<evidence type="ECO:0000256" key="1">
    <source>
        <dbReference type="SAM" id="MobiDB-lite"/>
    </source>
</evidence>
<accession>A0A1X0NH96</accession>
<sequence>MHNSKTVVVRTNVVPEEEEEETLAVFDKSKALAHPSPVVPAVTAADSDDEFSIPYIAHASTSTHVASVRSVSLKRPRSSNNDVEETVGTNLDTEMTTALPDDTDHPQDRAAYAEWKKRDGARQKQLLQI</sequence>
<name>A0A1X0NH96_9TRYP</name>
<evidence type="ECO:0000313" key="3">
    <source>
        <dbReference type="Proteomes" id="UP000192257"/>
    </source>
</evidence>
<protein>
    <submittedName>
        <fullName evidence="2">Uncharacterized protein</fullName>
    </submittedName>
</protein>
<dbReference type="VEuPathDB" id="TriTrypDB:TM35_000491400"/>
<feature type="region of interest" description="Disordered" evidence="1">
    <location>
        <begin position="70"/>
        <end position="89"/>
    </location>
</feature>
<organism evidence="2 3">
    <name type="scientific">Trypanosoma theileri</name>
    <dbReference type="NCBI Taxonomy" id="67003"/>
    <lineage>
        <taxon>Eukaryota</taxon>
        <taxon>Discoba</taxon>
        <taxon>Euglenozoa</taxon>
        <taxon>Kinetoplastea</taxon>
        <taxon>Metakinetoplastina</taxon>
        <taxon>Trypanosomatida</taxon>
        <taxon>Trypanosomatidae</taxon>
        <taxon>Trypanosoma</taxon>
    </lineage>
</organism>
<keyword evidence="3" id="KW-1185">Reference proteome</keyword>
<dbReference type="Proteomes" id="UP000192257">
    <property type="component" value="Unassembled WGS sequence"/>
</dbReference>
<dbReference type="EMBL" id="NBCO01000049">
    <property type="protein sequence ID" value="ORC84134.1"/>
    <property type="molecule type" value="Genomic_DNA"/>
</dbReference>
<gene>
    <name evidence="2" type="ORF">TM35_000491400</name>
</gene>
<dbReference type="GeneID" id="39990322"/>
<dbReference type="OrthoDB" id="244466at2759"/>
<dbReference type="RefSeq" id="XP_028878200.1">
    <property type="nucleotide sequence ID" value="XM_029030542.1"/>
</dbReference>
<reference evidence="2 3" key="1">
    <citation type="submission" date="2017-03" db="EMBL/GenBank/DDBJ databases">
        <title>An alternative strategy for trypanosome survival in the mammalian bloodstream revealed through genome and transcriptome analysis of the ubiquitous bovine parasite Trypanosoma (Megatrypanum) theileri.</title>
        <authorList>
            <person name="Kelly S."/>
            <person name="Ivens A."/>
            <person name="Mott A."/>
            <person name="O'Neill E."/>
            <person name="Emms D."/>
            <person name="Macleod O."/>
            <person name="Voorheis P."/>
            <person name="Matthews J."/>
            <person name="Matthews K."/>
            <person name="Carrington M."/>
        </authorList>
    </citation>
    <scope>NUCLEOTIDE SEQUENCE [LARGE SCALE GENOMIC DNA]</scope>
    <source>
        <strain evidence="2">Edinburgh</strain>
    </source>
</reference>
<dbReference type="AlphaFoldDB" id="A0A1X0NH96"/>
<comment type="caution">
    <text evidence="2">The sequence shown here is derived from an EMBL/GenBank/DDBJ whole genome shotgun (WGS) entry which is preliminary data.</text>
</comment>
<evidence type="ECO:0000313" key="2">
    <source>
        <dbReference type="EMBL" id="ORC84134.1"/>
    </source>
</evidence>
<proteinExistence type="predicted"/>